<evidence type="ECO:0000313" key="2">
    <source>
        <dbReference type="EMBL" id="TQJ05481.1"/>
    </source>
</evidence>
<reference evidence="2 3" key="1">
    <citation type="submission" date="2019-06" db="EMBL/GenBank/DDBJ databases">
        <title>Sequencing the genomes of 1000 actinobacteria strains.</title>
        <authorList>
            <person name="Klenk H.-P."/>
        </authorList>
    </citation>
    <scope>NUCLEOTIDE SEQUENCE [LARGE SCALE GENOMIC DNA]</scope>
    <source>
        <strain evidence="2 3">DSM 45679</strain>
    </source>
</reference>
<feature type="transmembrane region" description="Helical" evidence="1">
    <location>
        <begin position="164"/>
        <end position="188"/>
    </location>
</feature>
<feature type="transmembrane region" description="Helical" evidence="1">
    <location>
        <begin position="77"/>
        <end position="94"/>
    </location>
</feature>
<comment type="caution">
    <text evidence="2">The sequence shown here is derived from an EMBL/GenBank/DDBJ whole genome shotgun (WGS) entry which is preliminary data.</text>
</comment>
<feature type="transmembrane region" description="Helical" evidence="1">
    <location>
        <begin position="46"/>
        <end position="65"/>
    </location>
</feature>
<dbReference type="EMBL" id="VFML01000001">
    <property type="protein sequence ID" value="TQJ05481.1"/>
    <property type="molecule type" value="Genomic_DNA"/>
</dbReference>
<sequence>MRSVPGGDEFTVFGMSHVLVLLVFAAGAAALVWLGRRYGRAGAAGWSVRVLGLVVLGLQVVVQAHLMNTAPNIENRLPLHLSDLVGIVAAYALWSPCGWARALTYYWGIALSPQALLTPFYRCADFPSTDFLIFWGMHLFVVWAAIYLTWGLRIRPDWHAYRITVTVTACWAAATMMFNAVAGTNYGFLNRKPDTGSVLDLLGPWPWYLIPEFALVLGGWALMTWPWTRRRGIEARA</sequence>
<gene>
    <name evidence="2" type="ORF">FB471_5315</name>
</gene>
<feature type="transmembrane region" description="Helical" evidence="1">
    <location>
        <begin position="208"/>
        <end position="227"/>
    </location>
</feature>
<evidence type="ECO:0000256" key="1">
    <source>
        <dbReference type="SAM" id="Phobius"/>
    </source>
</evidence>
<feature type="transmembrane region" description="Helical" evidence="1">
    <location>
        <begin position="103"/>
        <end position="121"/>
    </location>
</feature>
<feature type="transmembrane region" description="Helical" evidence="1">
    <location>
        <begin position="12"/>
        <end position="34"/>
    </location>
</feature>
<keyword evidence="1" id="KW-0472">Membrane</keyword>
<accession>A0A542DQV1</accession>
<keyword evidence="1" id="KW-0812">Transmembrane</keyword>
<keyword evidence="1" id="KW-1133">Transmembrane helix</keyword>
<feature type="transmembrane region" description="Helical" evidence="1">
    <location>
        <begin position="133"/>
        <end position="152"/>
    </location>
</feature>
<dbReference type="Proteomes" id="UP000320876">
    <property type="component" value="Unassembled WGS sequence"/>
</dbReference>
<dbReference type="Pfam" id="PF14808">
    <property type="entry name" value="TMEM164"/>
    <property type="match status" value="1"/>
</dbReference>
<evidence type="ECO:0000313" key="3">
    <source>
        <dbReference type="Proteomes" id="UP000320876"/>
    </source>
</evidence>
<protein>
    <submittedName>
        <fullName evidence="2">Putative integral membrane protein (TIGR02206 family)</fullName>
    </submittedName>
</protein>
<keyword evidence="3" id="KW-1185">Reference proteome</keyword>
<organism evidence="2 3">
    <name type="scientific">Amycolatopsis cihanbeyliensis</name>
    <dbReference type="NCBI Taxonomy" id="1128664"/>
    <lineage>
        <taxon>Bacteria</taxon>
        <taxon>Bacillati</taxon>
        <taxon>Actinomycetota</taxon>
        <taxon>Actinomycetes</taxon>
        <taxon>Pseudonocardiales</taxon>
        <taxon>Pseudonocardiaceae</taxon>
        <taxon>Amycolatopsis</taxon>
    </lineage>
</organism>
<dbReference type="NCBIfam" id="TIGR02206">
    <property type="entry name" value="intg_mem_TP0381"/>
    <property type="match status" value="1"/>
</dbReference>
<dbReference type="InterPro" id="IPR011737">
    <property type="entry name" value="CHP02206_TP0381"/>
</dbReference>
<proteinExistence type="predicted"/>
<name>A0A542DQV1_AMYCI</name>
<dbReference type="RefSeq" id="WP_246076595.1">
    <property type="nucleotide sequence ID" value="NZ_VFML01000001.1"/>
</dbReference>
<dbReference type="AlphaFoldDB" id="A0A542DQV1"/>